<reference evidence="3" key="1">
    <citation type="submission" date="2018-06" db="EMBL/GenBank/DDBJ databases">
        <authorList>
            <person name="Lum Nde A."/>
            <person name="Hugo C."/>
        </authorList>
    </citation>
    <scope>NUCLEOTIDE SEQUENCE [LARGE SCALE GENOMIC DNA]</scope>
    <source>
        <strain evidence="3">1_F178</strain>
    </source>
</reference>
<dbReference type="EMBL" id="QNVT01000008">
    <property type="protein sequence ID" value="REC62451.1"/>
    <property type="molecule type" value="Genomic_DNA"/>
</dbReference>
<evidence type="ECO:0000313" key="3">
    <source>
        <dbReference type="Proteomes" id="UP000256686"/>
    </source>
</evidence>
<evidence type="ECO:0000313" key="2">
    <source>
        <dbReference type="EMBL" id="REC62451.1"/>
    </source>
</evidence>
<protein>
    <submittedName>
        <fullName evidence="2">Uncharacterized protein</fullName>
    </submittedName>
</protein>
<comment type="caution">
    <text evidence="2">The sequence shown here is derived from an EMBL/GenBank/DDBJ whole genome shotgun (WGS) entry which is preliminary data.</text>
</comment>
<evidence type="ECO:0000256" key="1">
    <source>
        <dbReference type="SAM" id="Phobius"/>
    </source>
</evidence>
<keyword evidence="1" id="KW-0812">Transmembrane</keyword>
<organism evidence="2 3">
    <name type="scientific">Chryseobacterium pennae</name>
    <dbReference type="NCBI Taxonomy" id="2258962"/>
    <lineage>
        <taxon>Bacteria</taxon>
        <taxon>Pseudomonadati</taxon>
        <taxon>Bacteroidota</taxon>
        <taxon>Flavobacteriia</taxon>
        <taxon>Flavobacteriales</taxon>
        <taxon>Weeksellaceae</taxon>
        <taxon>Chryseobacterium group</taxon>
        <taxon>Chryseobacterium</taxon>
    </lineage>
</organism>
<dbReference type="RefSeq" id="WP_115970647.1">
    <property type="nucleotide sequence ID" value="NZ_QNVT01000008.1"/>
</dbReference>
<proteinExistence type="predicted"/>
<keyword evidence="1" id="KW-0472">Membrane</keyword>
<feature type="transmembrane region" description="Helical" evidence="1">
    <location>
        <begin position="30"/>
        <end position="48"/>
    </location>
</feature>
<sequence>MGILLLVFIFIVLGIFFISRLNVSRLQKTIWSVLVFIITFSLIACFFIQGFERGRNPRPATERLMQPVK</sequence>
<keyword evidence="3" id="KW-1185">Reference proteome</keyword>
<dbReference type="AlphaFoldDB" id="A0A3D9CAB8"/>
<gene>
    <name evidence="2" type="ORF">DRF65_10165</name>
</gene>
<dbReference type="Proteomes" id="UP000256686">
    <property type="component" value="Unassembled WGS sequence"/>
</dbReference>
<accession>A0A3D9CAB8</accession>
<keyword evidence="1" id="KW-1133">Transmembrane helix</keyword>
<name>A0A3D9CAB8_9FLAO</name>